<feature type="compositionally biased region" description="Polar residues" evidence="1">
    <location>
        <begin position="1"/>
        <end position="10"/>
    </location>
</feature>
<dbReference type="InterPro" id="IPR037053">
    <property type="entry name" value="Phage_tail_collar_dom_sf"/>
</dbReference>
<accession>A0A1Q5U4B4</accession>
<dbReference type="PANTHER" id="PTHR35191:SF1">
    <property type="entry name" value="PROPHAGE SIDE TAIL FIBER PROTEIN HOMOLOG STFQ-RELATED"/>
    <property type="match status" value="1"/>
</dbReference>
<feature type="compositionally biased region" description="Basic and acidic residues" evidence="1">
    <location>
        <begin position="54"/>
        <end position="66"/>
    </location>
</feature>
<dbReference type="SUPFAM" id="SSF88874">
    <property type="entry name" value="Receptor-binding domain of short tail fibre protein gp12"/>
    <property type="match status" value="1"/>
</dbReference>
<feature type="domain" description="Phage tail collar" evidence="2">
    <location>
        <begin position="146"/>
        <end position="193"/>
    </location>
</feature>
<evidence type="ECO:0000259" key="2">
    <source>
        <dbReference type="Pfam" id="PF07484"/>
    </source>
</evidence>
<feature type="region of interest" description="Disordered" evidence="1">
    <location>
        <begin position="1"/>
        <end position="89"/>
    </location>
</feature>
<evidence type="ECO:0000313" key="3">
    <source>
        <dbReference type="EMBL" id="OKP07322.1"/>
    </source>
</evidence>
<dbReference type="InterPro" id="IPR051934">
    <property type="entry name" value="Phage_Tail_Fiber_Structural"/>
</dbReference>
<comment type="caution">
    <text evidence="3">The sequence shown here is derived from an EMBL/GenBank/DDBJ whole genome shotgun (WGS) entry which is preliminary data.</text>
</comment>
<dbReference type="Proteomes" id="UP000186277">
    <property type="component" value="Unassembled WGS sequence"/>
</dbReference>
<keyword evidence="4" id="KW-1185">Reference proteome</keyword>
<reference evidence="3 4" key="1">
    <citation type="submission" date="2016-09" db="EMBL/GenBank/DDBJ databases">
        <title>Xenorhabdus thuongxuanensis sp. nov. and Xenorhabdus eapokensis sp. nov., isolated from Steinernema species.</title>
        <authorList>
            <person name="Kaempfer P."/>
            <person name="Tobias N.J."/>
            <person name="Phan Ke L."/>
            <person name="Bode H.B."/>
            <person name="Glaeser S.P."/>
        </authorList>
    </citation>
    <scope>NUCLEOTIDE SEQUENCE [LARGE SCALE GENOMIC DNA]</scope>
    <source>
        <strain evidence="3 4">30TX1</strain>
    </source>
</reference>
<gene>
    <name evidence="3" type="ORF">Xentx_01599</name>
</gene>
<evidence type="ECO:0000313" key="4">
    <source>
        <dbReference type="Proteomes" id="UP000186277"/>
    </source>
</evidence>
<dbReference type="RefSeq" id="WP_074019710.1">
    <property type="nucleotide sequence ID" value="NZ_CAWMWP010000109.1"/>
</dbReference>
<sequence>MANLPETPQWSDGVYQIETSDPVLGGPDGISNRQAKQLASRTSYLKQQLEQNESELKEHTEAKDPHPQYAPKASPVFTGTPTAPTPAQDANNTQIATTAFVQSLANAANNNANTRLEKNKNGADILDKPAFVKNLGLTAGSALPVGVPIPWPLATPPAGWIKCNGATFTAAQYPELARVYPSLRLPDLRGEFIRGWDDSGKIDPGRALLSLQSGSVGRHDHAFNQTWGATGPDSTGGRYPVSADTNGAALDLPIYTDYYGGNETRPRNIAFNYIVRAV</sequence>
<evidence type="ECO:0000256" key="1">
    <source>
        <dbReference type="SAM" id="MobiDB-lite"/>
    </source>
</evidence>
<dbReference type="InterPro" id="IPR011083">
    <property type="entry name" value="Phage_tail_collar_dom"/>
</dbReference>
<dbReference type="AlphaFoldDB" id="A0A1Q5U4B4"/>
<dbReference type="OrthoDB" id="6402811at2"/>
<proteinExistence type="predicted"/>
<dbReference type="Pfam" id="PF07484">
    <property type="entry name" value="Collar"/>
    <property type="match status" value="1"/>
</dbReference>
<protein>
    <submittedName>
        <fullName evidence="3">Phage tail protein</fullName>
    </submittedName>
</protein>
<dbReference type="PANTHER" id="PTHR35191">
    <property type="entry name" value="PROPHAGE SIDE TAIL FIBER PROTEIN HOMOLOG STFQ-RELATED"/>
    <property type="match status" value="1"/>
</dbReference>
<dbReference type="Gene3D" id="3.90.1340.10">
    <property type="entry name" value="Phage tail collar domain"/>
    <property type="match status" value="1"/>
</dbReference>
<organism evidence="3 4">
    <name type="scientific">Xenorhabdus thuongxuanensis</name>
    <dbReference type="NCBI Taxonomy" id="1873484"/>
    <lineage>
        <taxon>Bacteria</taxon>
        <taxon>Pseudomonadati</taxon>
        <taxon>Pseudomonadota</taxon>
        <taxon>Gammaproteobacteria</taxon>
        <taxon>Enterobacterales</taxon>
        <taxon>Morganellaceae</taxon>
        <taxon>Xenorhabdus</taxon>
    </lineage>
</organism>
<dbReference type="EMBL" id="MKGR01000008">
    <property type="protein sequence ID" value="OKP07322.1"/>
    <property type="molecule type" value="Genomic_DNA"/>
</dbReference>
<feature type="compositionally biased region" description="Polar residues" evidence="1">
    <location>
        <begin position="31"/>
        <end position="51"/>
    </location>
</feature>
<name>A0A1Q5U4B4_9GAMM</name>